<accession>A0A1D7PM49</accession>
<sequence length="39" mass="4576">MINNTEVLLFLRSQKGFSRQRYFAINIQNVMGMVIISEN</sequence>
<dbReference type="Proteomes" id="UP000254159">
    <property type="component" value="Unassembled WGS sequence"/>
</dbReference>
<organism evidence="1 2">
    <name type="scientific">Escherichia coli</name>
    <dbReference type="NCBI Taxonomy" id="562"/>
    <lineage>
        <taxon>Bacteria</taxon>
        <taxon>Pseudomonadati</taxon>
        <taxon>Pseudomonadota</taxon>
        <taxon>Gammaproteobacteria</taxon>
        <taxon>Enterobacterales</taxon>
        <taxon>Enterobacteriaceae</taxon>
        <taxon>Escherichia</taxon>
    </lineage>
</organism>
<dbReference type="AlphaFoldDB" id="A0A1D7PM49"/>
<dbReference type="EMBL" id="UGCD01000002">
    <property type="protein sequence ID" value="STI17815.1"/>
    <property type="molecule type" value="Genomic_DNA"/>
</dbReference>
<reference evidence="1 2" key="1">
    <citation type="submission" date="2018-06" db="EMBL/GenBank/DDBJ databases">
        <authorList>
            <consortium name="Pathogen Informatics"/>
            <person name="Doyle S."/>
        </authorList>
    </citation>
    <scope>NUCLEOTIDE SEQUENCE [LARGE SCALE GENOMIC DNA]</scope>
    <source>
        <strain evidence="1 2">NCTC10865</strain>
    </source>
</reference>
<name>A0A1D7PM49_ECOLX</name>
<evidence type="ECO:0000313" key="1">
    <source>
        <dbReference type="EMBL" id="STI17815.1"/>
    </source>
</evidence>
<protein>
    <submittedName>
        <fullName evidence="1">Uncharacterized protein</fullName>
    </submittedName>
</protein>
<proteinExistence type="predicted"/>
<evidence type="ECO:0000313" key="2">
    <source>
        <dbReference type="Proteomes" id="UP000254159"/>
    </source>
</evidence>
<gene>
    <name evidence="1" type="ORF">NCTC10865_03128</name>
</gene>